<organism evidence="1 2">
    <name type="scientific">Vibrio penaeicida</name>
    <dbReference type="NCBI Taxonomy" id="104609"/>
    <lineage>
        <taxon>Bacteria</taxon>
        <taxon>Pseudomonadati</taxon>
        <taxon>Pseudomonadota</taxon>
        <taxon>Gammaproteobacteria</taxon>
        <taxon>Vibrionales</taxon>
        <taxon>Vibrionaceae</taxon>
        <taxon>Vibrio</taxon>
    </lineage>
</organism>
<reference evidence="2" key="1">
    <citation type="journal article" date="2019" name="Int. J. Syst. Evol. Microbiol.">
        <title>The Global Catalogue of Microorganisms (GCM) 10K type strain sequencing project: providing services to taxonomists for standard genome sequencing and annotation.</title>
        <authorList>
            <consortium name="The Broad Institute Genomics Platform"/>
            <consortium name="The Broad Institute Genome Sequencing Center for Infectious Disease"/>
            <person name="Wu L."/>
            <person name="Ma J."/>
        </authorList>
    </citation>
    <scope>NUCLEOTIDE SEQUENCE [LARGE SCALE GENOMIC DNA]</scope>
    <source>
        <strain evidence="2">NBRC 15640</strain>
    </source>
</reference>
<name>A0AAV5NP98_9VIBR</name>
<dbReference type="InterPro" id="IPR029045">
    <property type="entry name" value="ClpP/crotonase-like_dom_sf"/>
</dbReference>
<dbReference type="AlphaFoldDB" id="A0AAV5NP98"/>
<evidence type="ECO:0000313" key="1">
    <source>
        <dbReference type="EMBL" id="GLQ72260.1"/>
    </source>
</evidence>
<sequence>MSNLDATIFRVMESGSTAEITGVICDGTLLAAQEMLDDHPNLNKLIFLDVGGSVDDVTNLKLATLIHSLKLHTHVSGALNQKDDEGNVVRGGVASGGTDLFLAGTTRTADKNAYIGVHSWASGDYQGNELPKTHRDHQPYIQFYKLIELPKPEEFYFFTLESADADNMHYMSRKELNTFQIVTQ</sequence>
<keyword evidence="2" id="KW-1185">Reference proteome</keyword>
<evidence type="ECO:0008006" key="3">
    <source>
        <dbReference type="Google" id="ProtNLM"/>
    </source>
</evidence>
<dbReference type="SUPFAM" id="SSF52096">
    <property type="entry name" value="ClpP/crotonase"/>
    <property type="match status" value="1"/>
</dbReference>
<gene>
    <name evidence="1" type="ORF">GCM10007932_16200</name>
</gene>
<protein>
    <recommendedName>
        <fullName evidence="3">Alpha/beta hydrolase</fullName>
    </recommendedName>
</protein>
<evidence type="ECO:0000313" key="2">
    <source>
        <dbReference type="Proteomes" id="UP001156690"/>
    </source>
</evidence>
<dbReference type="Proteomes" id="UP001156690">
    <property type="component" value="Unassembled WGS sequence"/>
</dbReference>
<dbReference type="EMBL" id="BSNX01000012">
    <property type="protein sequence ID" value="GLQ72260.1"/>
    <property type="molecule type" value="Genomic_DNA"/>
</dbReference>
<comment type="caution">
    <text evidence="1">The sequence shown here is derived from an EMBL/GenBank/DDBJ whole genome shotgun (WGS) entry which is preliminary data.</text>
</comment>
<accession>A0AAV5NP98</accession>
<proteinExistence type="predicted"/>